<accession>A0A1H2DCV6</accession>
<keyword evidence="2" id="KW-1185">Reference proteome</keyword>
<dbReference type="InterPro" id="IPR036412">
    <property type="entry name" value="HAD-like_sf"/>
</dbReference>
<organism evidence="1 2">
    <name type="scientific">Actinoplanes derwentensis</name>
    <dbReference type="NCBI Taxonomy" id="113562"/>
    <lineage>
        <taxon>Bacteria</taxon>
        <taxon>Bacillati</taxon>
        <taxon>Actinomycetota</taxon>
        <taxon>Actinomycetes</taxon>
        <taxon>Micromonosporales</taxon>
        <taxon>Micromonosporaceae</taxon>
        <taxon>Actinoplanes</taxon>
    </lineage>
</organism>
<dbReference type="SUPFAM" id="SSF56784">
    <property type="entry name" value="HAD-like"/>
    <property type="match status" value="1"/>
</dbReference>
<name>A0A1H2DCV6_9ACTN</name>
<dbReference type="PROSITE" id="PS01228">
    <property type="entry name" value="COF_1"/>
    <property type="match status" value="1"/>
</dbReference>
<dbReference type="Pfam" id="PF08282">
    <property type="entry name" value="Hydrolase_3"/>
    <property type="match status" value="1"/>
</dbReference>
<keyword evidence="1" id="KW-0378">Hydrolase</keyword>
<dbReference type="GO" id="GO:0000287">
    <property type="term" value="F:magnesium ion binding"/>
    <property type="evidence" value="ECO:0007669"/>
    <property type="project" value="TreeGrafter"/>
</dbReference>
<dbReference type="GO" id="GO:0005829">
    <property type="term" value="C:cytosol"/>
    <property type="evidence" value="ECO:0007669"/>
    <property type="project" value="TreeGrafter"/>
</dbReference>
<dbReference type="EMBL" id="LT629758">
    <property type="protein sequence ID" value="SDT80585.1"/>
    <property type="molecule type" value="Genomic_DNA"/>
</dbReference>
<dbReference type="OrthoDB" id="3180855at2"/>
<evidence type="ECO:0000313" key="1">
    <source>
        <dbReference type="EMBL" id="SDT80585.1"/>
    </source>
</evidence>
<dbReference type="Gene3D" id="3.40.50.1000">
    <property type="entry name" value="HAD superfamily/HAD-like"/>
    <property type="match status" value="1"/>
</dbReference>
<dbReference type="AlphaFoldDB" id="A0A1H2DCV6"/>
<protein>
    <submittedName>
        <fullName evidence="1">Cof subfamily of IIB subfamily of haloacid dehalogenase superfamily/HAD-superfamily hydrolase, subfamily IIB</fullName>
    </submittedName>
</protein>
<proteinExistence type="predicted"/>
<dbReference type="NCBIfam" id="TIGR01484">
    <property type="entry name" value="HAD-SF-IIB"/>
    <property type="match status" value="1"/>
</dbReference>
<evidence type="ECO:0000313" key="2">
    <source>
        <dbReference type="Proteomes" id="UP000198688"/>
    </source>
</evidence>
<dbReference type="InterPro" id="IPR006379">
    <property type="entry name" value="HAD-SF_hydro_IIB"/>
</dbReference>
<dbReference type="Gene3D" id="3.30.1240.10">
    <property type="match status" value="1"/>
</dbReference>
<dbReference type="PANTHER" id="PTHR10000">
    <property type="entry name" value="PHOSPHOSERINE PHOSPHATASE"/>
    <property type="match status" value="1"/>
</dbReference>
<dbReference type="PANTHER" id="PTHR10000:SF8">
    <property type="entry name" value="HAD SUPERFAMILY HYDROLASE-LIKE, TYPE 3"/>
    <property type="match status" value="1"/>
</dbReference>
<dbReference type="InterPro" id="IPR023214">
    <property type="entry name" value="HAD_sf"/>
</dbReference>
<dbReference type="Proteomes" id="UP000198688">
    <property type="component" value="Chromosome I"/>
</dbReference>
<dbReference type="STRING" id="113562.SAMN04489716_9267"/>
<sequence>MSEPDPRLVALDLDGTLLNRQGRVSDRVGRALRMARGRGWTLVLATGRPWATTRTVAGQCADLGDCWAVCADGALLYGPGEEKPAYRRLIDGRALAGLTVDLPDLLLVAEQQSGIYLGTEELPAGEFAGTQQTAGWEVVCEVAAPRLYLRTAHADVADLRRRLEEPRLFTPVVYSRDGYTWADLTAAGVSKASTLEFLRARLGIPAAATIAVGDSWNDIGMLRWANLGAATGDAASEVVAAADIVIPSCADDGVAVLLECEAGG</sequence>
<dbReference type="RefSeq" id="WP_092555801.1">
    <property type="nucleotide sequence ID" value="NZ_BOMJ01000098.1"/>
</dbReference>
<gene>
    <name evidence="1" type="ORF">SAMN04489716_9267</name>
</gene>
<dbReference type="GO" id="GO:0016791">
    <property type="term" value="F:phosphatase activity"/>
    <property type="evidence" value="ECO:0007669"/>
    <property type="project" value="TreeGrafter"/>
</dbReference>
<reference evidence="1 2" key="1">
    <citation type="submission" date="2016-10" db="EMBL/GenBank/DDBJ databases">
        <authorList>
            <person name="de Groot N.N."/>
        </authorList>
    </citation>
    <scope>NUCLEOTIDE SEQUENCE [LARGE SCALE GENOMIC DNA]</scope>
    <source>
        <strain evidence="1 2">DSM 43941</strain>
    </source>
</reference>